<dbReference type="OrthoDB" id="2860127at2"/>
<dbReference type="PATRIC" id="fig|1679170.3.peg.5489"/>
<organism evidence="1 2">
    <name type="scientific">Peribacillus loiseleuriae</name>
    <dbReference type="NCBI Taxonomy" id="1679170"/>
    <lineage>
        <taxon>Bacteria</taxon>
        <taxon>Bacillati</taxon>
        <taxon>Bacillota</taxon>
        <taxon>Bacilli</taxon>
        <taxon>Bacillales</taxon>
        <taxon>Bacillaceae</taxon>
        <taxon>Peribacillus</taxon>
    </lineage>
</organism>
<dbReference type="AlphaFoldDB" id="A0A0K9G7W6"/>
<accession>A0A0K9G7W6</accession>
<reference evidence="2" key="1">
    <citation type="submission" date="2015-07" db="EMBL/GenBank/DDBJ databases">
        <title>Genome sequencing project for genomic taxonomy and phylogenomics of Bacillus-like bacteria.</title>
        <authorList>
            <person name="Liu B."/>
            <person name="Wang J."/>
            <person name="Zhu Y."/>
            <person name="Liu G."/>
            <person name="Chen Q."/>
            <person name="Chen Z."/>
            <person name="Lan J."/>
            <person name="Che J."/>
            <person name="Ge C."/>
            <person name="Shi H."/>
            <person name="Pan Z."/>
            <person name="Liu X."/>
        </authorList>
    </citation>
    <scope>NUCLEOTIDE SEQUENCE [LARGE SCALE GENOMIC DNA]</scope>
    <source>
        <strain evidence="2">FJAT-27997</strain>
    </source>
</reference>
<sequence length="134" mass="15148">MMPRERQMVPHPILLVARQTATNQIEMIYDQPTDLESATNVSNYWIRNNLDRPSDIATVARDDMMLLPTNSLTSNMSMIMPVDNSGKRFFITFNMNATPGVQYTVLPCFVNLRGKKGFRGENWGPGSSNTFTAQ</sequence>
<comment type="caution">
    <text evidence="1">The sequence shown here is derived from an EMBL/GenBank/DDBJ whole genome shotgun (WGS) entry which is preliminary data.</text>
</comment>
<evidence type="ECO:0000313" key="1">
    <source>
        <dbReference type="EMBL" id="KMY42834.1"/>
    </source>
</evidence>
<evidence type="ECO:0000313" key="2">
    <source>
        <dbReference type="Proteomes" id="UP000037146"/>
    </source>
</evidence>
<dbReference type="Proteomes" id="UP000037146">
    <property type="component" value="Unassembled WGS sequence"/>
</dbReference>
<gene>
    <name evidence="1" type="ORF">AC625_24460</name>
</gene>
<protein>
    <submittedName>
        <fullName evidence="1">Uncharacterized protein</fullName>
    </submittedName>
</protein>
<proteinExistence type="predicted"/>
<dbReference type="EMBL" id="LFZW01000002">
    <property type="protein sequence ID" value="KMY42834.1"/>
    <property type="molecule type" value="Genomic_DNA"/>
</dbReference>
<keyword evidence="2" id="KW-1185">Reference proteome</keyword>
<name>A0A0K9G7W6_9BACI</name>